<evidence type="ECO:0000256" key="4">
    <source>
        <dbReference type="ARBA" id="ARBA00022692"/>
    </source>
</evidence>
<proteinExistence type="inferred from homology"/>
<evidence type="ECO:0000256" key="1">
    <source>
        <dbReference type="ARBA" id="ARBA00004571"/>
    </source>
</evidence>
<evidence type="ECO:0000259" key="8">
    <source>
        <dbReference type="Pfam" id="PF07715"/>
    </source>
</evidence>
<name>A0ABP9AB00_9SPHI</name>
<comment type="similarity">
    <text evidence="7">Belongs to the TonB-dependent receptor family.</text>
</comment>
<protein>
    <submittedName>
        <fullName evidence="9">SusC/RagA family TonB-linked outer membrane protein</fullName>
    </submittedName>
</protein>
<evidence type="ECO:0000313" key="9">
    <source>
        <dbReference type="EMBL" id="GAA4778033.1"/>
    </source>
</evidence>
<dbReference type="Pfam" id="PF07715">
    <property type="entry name" value="Plug"/>
    <property type="match status" value="1"/>
</dbReference>
<sequence length="983" mass="110910">MGVALQDTLKNKEPTILKDTVFQLQAVEVNTGYQVLPRERATGSFVQIDSALFNRTVSRNVIDRLDGITSGLIGKTNNKGPRLTIRGRSTIFGNAEPLIVVDNFPYDGDIDNLNPQDVASITILKDAAAASIWGARAGNGVIVITTRKGEFNQKPQVSVNTNLTVTGKPDLYYLPQLTNQQYIEIEKFLFDKGKFNSTINNGWAVLSPVVEVLLQHRNGSIADADMNNMLASIGDYDVRSDLEKYYYRVGTQQQYQFNISGGSKGNRYYISLGYDKNLPNQVTTSDDRLTINTNNTLSLLNDRLTLQTGLVFSINTTDNNLANFTPRYPYERIAGDAGEALSVARTLRAGYVDTVGAGKLLDWHYRPLDELRSDNGAGHTSLNDYRMNLGINYKILPALTAGLNYTYQRGMTRSEELHGVDTYYTRDLINRYSYMNDDGALVRPLPYGGIRYDANTDYRAHYFRGQLNFDKIWDNLHHVNILAGYELKDYQRKYGTVALYGYDPQTATNLNSAINFNEDHAYYYSSSSSKIPAVINNSFQIDRYRSVYANASYTYANRYTLSASARKDESNLFGVNANQKGVPLWSTGIAWDIFKEGFYNLGWLPYLKLRMTYGYNGNVDKSTSAYLTAEVWPSANQWGSRYLVVGNPPNASLRWEKVKNINWGLDFSLKKNILSGSLEYWVKNGQDLIGNSAISPQTGITTYRGNTADVLSRGVDVNLTSTNIANTNFQWHTNLLFNYQKGKVTSYRGLPVSNWDVILIGYNNPVEGYPYYALFSYAYHGLDEEGNPIGQLNGEPSKDYSSIFNNNKLDDLVYTGSAVPIYFGALRNTFNWKGAELSFNITYKFDYYFRRSSLDGAALYSGNYGSGTYQMPDYDLRWQKPGDENKTNIPALVYPVNSYRNNLYMYSEVLVEKGDHIRLQDIKISYTFTQKENRQLPISNLQVYAYASNLAILWKATHIKTDPDNANNIPNPTTYAFGLKANF</sequence>
<dbReference type="NCBIfam" id="TIGR04056">
    <property type="entry name" value="OMP_RagA_SusC"/>
    <property type="match status" value="1"/>
</dbReference>
<comment type="subcellular location">
    <subcellularLocation>
        <location evidence="1 7">Cell outer membrane</location>
        <topology evidence="1 7">Multi-pass membrane protein</topology>
    </subcellularLocation>
</comment>
<evidence type="ECO:0000313" key="10">
    <source>
        <dbReference type="Proteomes" id="UP001501411"/>
    </source>
</evidence>
<dbReference type="InterPro" id="IPR023996">
    <property type="entry name" value="TonB-dep_OMP_SusC/RagA"/>
</dbReference>
<evidence type="ECO:0000256" key="6">
    <source>
        <dbReference type="ARBA" id="ARBA00023237"/>
    </source>
</evidence>
<dbReference type="PROSITE" id="PS52016">
    <property type="entry name" value="TONB_DEPENDENT_REC_3"/>
    <property type="match status" value="1"/>
</dbReference>
<gene>
    <name evidence="9" type="ORF">GCM10023231_00610</name>
</gene>
<evidence type="ECO:0000256" key="2">
    <source>
        <dbReference type="ARBA" id="ARBA00022448"/>
    </source>
</evidence>
<evidence type="ECO:0000256" key="5">
    <source>
        <dbReference type="ARBA" id="ARBA00023136"/>
    </source>
</evidence>
<dbReference type="Gene3D" id="2.40.170.20">
    <property type="entry name" value="TonB-dependent receptor, beta-barrel domain"/>
    <property type="match status" value="1"/>
</dbReference>
<dbReference type="InterPro" id="IPR037066">
    <property type="entry name" value="Plug_dom_sf"/>
</dbReference>
<keyword evidence="3 7" id="KW-1134">Transmembrane beta strand</keyword>
<keyword evidence="2 7" id="KW-0813">Transport</keyword>
<dbReference type="InterPro" id="IPR012910">
    <property type="entry name" value="Plug_dom"/>
</dbReference>
<organism evidence="9 10">
    <name type="scientific">Olivibacter ginsenosidimutans</name>
    <dbReference type="NCBI Taxonomy" id="1176537"/>
    <lineage>
        <taxon>Bacteria</taxon>
        <taxon>Pseudomonadati</taxon>
        <taxon>Bacteroidota</taxon>
        <taxon>Sphingobacteriia</taxon>
        <taxon>Sphingobacteriales</taxon>
        <taxon>Sphingobacteriaceae</taxon>
        <taxon>Olivibacter</taxon>
    </lineage>
</organism>
<dbReference type="Gene3D" id="2.170.130.10">
    <property type="entry name" value="TonB-dependent receptor, plug domain"/>
    <property type="match status" value="1"/>
</dbReference>
<dbReference type="EMBL" id="BAABIQ010000001">
    <property type="protein sequence ID" value="GAA4778033.1"/>
    <property type="molecule type" value="Genomic_DNA"/>
</dbReference>
<dbReference type="InterPro" id="IPR039426">
    <property type="entry name" value="TonB-dep_rcpt-like"/>
</dbReference>
<accession>A0ABP9AB00</accession>
<feature type="domain" description="TonB-dependent receptor plug" evidence="8">
    <location>
        <begin position="40"/>
        <end position="141"/>
    </location>
</feature>
<evidence type="ECO:0000256" key="7">
    <source>
        <dbReference type="PROSITE-ProRule" id="PRU01360"/>
    </source>
</evidence>
<dbReference type="Proteomes" id="UP001501411">
    <property type="component" value="Unassembled WGS sequence"/>
</dbReference>
<dbReference type="SUPFAM" id="SSF56935">
    <property type="entry name" value="Porins"/>
    <property type="match status" value="1"/>
</dbReference>
<dbReference type="NCBIfam" id="TIGR04057">
    <property type="entry name" value="SusC_RagA_signa"/>
    <property type="match status" value="1"/>
</dbReference>
<dbReference type="InterPro" id="IPR036942">
    <property type="entry name" value="Beta-barrel_TonB_sf"/>
</dbReference>
<keyword evidence="10" id="KW-1185">Reference proteome</keyword>
<keyword evidence="5 7" id="KW-0472">Membrane</keyword>
<comment type="caution">
    <text evidence="9">The sequence shown here is derived from an EMBL/GenBank/DDBJ whole genome shotgun (WGS) entry which is preliminary data.</text>
</comment>
<dbReference type="InterPro" id="IPR023997">
    <property type="entry name" value="TonB-dep_OMP_SusC/RagA_CS"/>
</dbReference>
<reference evidence="10" key="1">
    <citation type="journal article" date="2019" name="Int. J. Syst. Evol. Microbiol.">
        <title>The Global Catalogue of Microorganisms (GCM) 10K type strain sequencing project: providing services to taxonomists for standard genome sequencing and annotation.</title>
        <authorList>
            <consortium name="The Broad Institute Genomics Platform"/>
            <consortium name="The Broad Institute Genome Sequencing Center for Infectious Disease"/>
            <person name="Wu L."/>
            <person name="Ma J."/>
        </authorList>
    </citation>
    <scope>NUCLEOTIDE SEQUENCE [LARGE SCALE GENOMIC DNA]</scope>
    <source>
        <strain evidence="10">JCM 18200</strain>
    </source>
</reference>
<keyword evidence="4 7" id="KW-0812">Transmembrane</keyword>
<keyword evidence="6 7" id="KW-0998">Cell outer membrane</keyword>
<evidence type="ECO:0000256" key="3">
    <source>
        <dbReference type="ARBA" id="ARBA00022452"/>
    </source>
</evidence>